<keyword evidence="4" id="KW-0130">Cell adhesion</keyword>
<evidence type="ECO:0000256" key="3">
    <source>
        <dbReference type="ARBA" id="ARBA00022692"/>
    </source>
</evidence>
<comment type="subcellular location">
    <subcellularLocation>
        <location evidence="1">Membrane</location>
        <topology evidence="1">Multi-pass membrane protein</topology>
    </subcellularLocation>
</comment>
<evidence type="ECO:0000256" key="4">
    <source>
        <dbReference type="ARBA" id="ARBA00022889"/>
    </source>
</evidence>
<evidence type="ECO:0000256" key="7">
    <source>
        <dbReference type="SAM" id="MobiDB-lite"/>
    </source>
</evidence>
<feature type="region of interest" description="Disordered" evidence="7">
    <location>
        <begin position="1"/>
        <end position="22"/>
    </location>
</feature>
<name>A0A8B6DKE1_MYTGA</name>
<comment type="caution">
    <text evidence="9">The sequence shown here is derived from an EMBL/GenBank/DDBJ whole genome shotgun (WGS) entry which is preliminary data.</text>
</comment>
<proteinExistence type="inferred from homology"/>
<sequence length="187" mass="20907">MTQEKRTHTEREPMITRKENNSDFQNRFSESKKYIQNIADMSLMMANISQLRAVLGFGETNTFYIHLLTLISVSLVSHTVLVFVSVIRGHYIKKHHTALVRAQRNREKIPAFSTNVSTSSTINGESTLITPINGESTLITPINGESTLISDHDNNQACKQGTVFSNTETNEPAPEQGTSSKQTLPKQ</sequence>
<dbReference type="GO" id="GO:0007155">
    <property type="term" value="P:cell adhesion"/>
    <property type="evidence" value="ECO:0007669"/>
    <property type="project" value="UniProtKB-KW"/>
</dbReference>
<keyword evidence="5 8" id="KW-1133">Transmembrane helix</keyword>
<keyword evidence="3 8" id="KW-0812">Transmembrane</keyword>
<dbReference type="PANTHER" id="PTHR12316">
    <property type="entry name" value="NINJURIN-RELATED"/>
    <property type="match status" value="1"/>
</dbReference>
<evidence type="ECO:0000256" key="6">
    <source>
        <dbReference type="ARBA" id="ARBA00023136"/>
    </source>
</evidence>
<dbReference type="Proteomes" id="UP000596742">
    <property type="component" value="Unassembled WGS sequence"/>
</dbReference>
<accession>A0A8B6DKE1</accession>
<feature type="compositionally biased region" description="Basic and acidic residues" evidence="7">
    <location>
        <begin position="1"/>
        <end position="21"/>
    </location>
</feature>
<feature type="transmembrane region" description="Helical" evidence="8">
    <location>
        <begin position="63"/>
        <end position="87"/>
    </location>
</feature>
<comment type="similarity">
    <text evidence="2">Belongs to the ninjurin family.</text>
</comment>
<dbReference type="InterPro" id="IPR007007">
    <property type="entry name" value="Ninjurin"/>
</dbReference>
<organism evidence="9 10">
    <name type="scientific">Mytilus galloprovincialis</name>
    <name type="common">Mediterranean mussel</name>
    <dbReference type="NCBI Taxonomy" id="29158"/>
    <lineage>
        <taxon>Eukaryota</taxon>
        <taxon>Metazoa</taxon>
        <taxon>Spiralia</taxon>
        <taxon>Lophotrochozoa</taxon>
        <taxon>Mollusca</taxon>
        <taxon>Bivalvia</taxon>
        <taxon>Autobranchia</taxon>
        <taxon>Pteriomorphia</taxon>
        <taxon>Mytilida</taxon>
        <taxon>Mytiloidea</taxon>
        <taxon>Mytilidae</taxon>
        <taxon>Mytilinae</taxon>
        <taxon>Mytilus</taxon>
    </lineage>
</organism>
<evidence type="ECO:0000256" key="1">
    <source>
        <dbReference type="ARBA" id="ARBA00004141"/>
    </source>
</evidence>
<evidence type="ECO:0000256" key="2">
    <source>
        <dbReference type="ARBA" id="ARBA00008141"/>
    </source>
</evidence>
<protein>
    <submittedName>
        <fullName evidence="9">Uncharacterized protein</fullName>
    </submittedName>
</protein>
<dbReference type="OrthoDB" id="6076602at2759"/>
<gene>
    <name evidence="9" type="ORF">MGAL_10B078555</name>
</gene>
<dbReference type="AlphaFoldDB" id="A0A8B6DKE1"/>
<keyword evidence="10" id="KW-1185">Reference proteome</keyword>
<dbReference type="PANTHER" id="PTHR12316:SF17">
    <property type="entry name" value="NINJURIN C, ISOFORM D"/>
    <property type="match status" value="1"/>
</dbReference>
<dbReference type="GO" id="GO:0042246">
    <property type="term" value="P:tissue regeneration"/>
    <property type="evidence" value="ECO:0007669"/>
    <property type="project" value="InterPro"/>
</dbReference>
<keyword evidence="6 8" id="KW-0472">Membrane</keyword>
<feature type="region of interest" description="Disordered" evidence="7">
    <location>
        <begin position="165"/>
        <end position="187"/>
    </location>
</feature>
<dbReference type="EMBL" id="UYJE01003530">
    <property type="protein sequence ID" value="VDI19994.1"/>
    <property type="molecule type" value="Genomic_DNA"/>
</dbReference>
<evidence type="ECO:0000313" key="9">
    <source>
        <dbReference type="EMBL" id="VDI19994.1"/>
    </source>
</evidence>
<dbReference type="GO" id="GO:0016020">
    <property type="term" value="C:membrane"/>
    <property type="evidence" value="ECO:0007669"/>
    <property type="project" value="UniProtKB-SubCell"/>
</dbReference>
<evidence type="ECO:0000256" key="5">
    <source>
        <dbReference type="ARBA" id="ARBA00022989"/>
    </source>
</evidence>
<dbReference type="Pfam" id="PF04923">
    <property type="entry name" value="Ninjurin"/>
    <property type="match status" value="1"/>
</dbReference>
<evidence type="ECO:0000313" key="10">
    <source>
        <dbReference type="Proteomes" id="UP000596742"/>
    </source>
</evidence>
<evidence type="ECO:0000256" key="8">
    <source>
        <dbReference type="SAM" id="Phobius"/>
    </source>
</evidence>
<reference evidence="9" key="1">
    <citation type="submission" date="2018-11" db="EMBL/GenBank/DDBJ databases">
        <authorList>
            <person name="Alioto T."/>
            <person name="Alioto T."/>
        </authorList>
    </citation>
    <scope>NUCLEOTIDE SEQUENCE</scope>
</reference>